<dbReference type="Proteomes" id="UP001484239">
    <property type="component" value="Unassembled WGS sequence"/>
</dbReference>
<keyword evidence="4" id="KW-1185">Reference proteome</keyword>
<reference evidence="3 4" key="1">
    <citation type="submission" date="2024-02" db="EMBL/GenBank/DDBJ databases">
        <title>A novel Gemmatimonadota bacterium.</title>
        <authorList>
            <person name="Du Z.-J."/>
            <person name="Ye Y.-Q."/>
        </authorList>
    </citation>
    <scope>NUCLEOTIDE SEQUENCE [LARGE SCALE GENOMIC DNA]</scope>
    <source>
        <strain evidence="3 4">DH-20</strain>
    </source>
</reference>
<evidence type="ECO:0000313" key="3">
    <source>
        <dbReference type="EMBL" id="MEK9502075.1"/>
    </source>
</evidence>
<gene>
    <name evidence="3" type="ORF">WI372_13865</name>
</gene>
<dbReference type="EMBL" id="JBBHLI010000009">
    <property type="protein sequence ID" value="MEK9502075.1"/>
    <property type="molecule type" value="Genomic_DNA"/>
</dbReference>
<dbReference type="RefSeq" id="WP_405276773.1">
    <property type="nucleotide sequence ID" value="NZ_CP144380.1"/>
</dbReference>
<protein>
    <submittedName>
        <fullName evidence="3">Uncharacterized protein</fullName>
    </submittedName>
</protein>
<comment type="caution">
    <text evidence="3">The sequence shown here is derived from an EMBL/GenBank/DDBJ whole genome shotgun (WGS) entry which is preliminary data.</text>
</comment>
<accession>A0ABU9EDV7</accession>
<keyword evidence="2" id="KW-1133">Transmembrane helix</keyword>
<evidence type="ECO:0000313" key="4">
    <source>
        <dbReference type="Proteomes" id="UP001484239"/>
    </source>
</evidence>
<feature type="coiled-coil region" evidence="1">
    <location>
        <begin position="47"/>
        <end position="81"/>
    </location>
</feature>
<proteinExistence type="predicted"/>
<keyword evidence="2" id="KW-0812">Transmembrane</keyword>
<organism evidence="3 4">
    <name type="scientific">Gaopeijia maritima</name>
    <dbReference type="NCBI Taxonomy" id="3119007"/>
    <lineage>
        <taxon>Bacteria</taxon>
        <taxon>Pseudomonadati</taxon>
        <taxon>Gemmatimonadota</taxon>
        <taxon>Longimicrobiia</taxon>
        <taxon>Gaopeijiales</taxon>
        <taxon>Gaopeijiaceae</taxon>
        <taxon>Gaopeijia</taxon>
    </lineage>
</organism>
<feature type="transmembrane region" description="Helical" evidence="2">
    <location>
        <begin position="12"/>
        <end position="34"/>
    </location>
</feature>
<sequence length="95" mass="10490">MEVLPIDLTEIVATIMGISIVLIPIAGLTARFALKPLVESLTRVNEVRGVEETVAITERRVALLEQQLEQMDHTVRRLEETHDFDRALGSGDAAP</sequence>
<evidence type="ECO:0000256" key="1">
    <source>
        <dbReference type="SAM" id="Coils"/>
    </source>
</evidence>
<name>A0ABU9EDV7_9BACT</name>
<keyword evidence="2" id="KW-0472">Membrane</keyword>
<keyword evidence="1" id="KW-0175">Coiled coil</keyword>
<evidence type="ECO:0000256" key="2">
    <source>
        <dbReference type="SAM" id="Phobius"/>
    </source>
</evidence>